<accession>A0ABN9VHT5</accession>
<sequence>MDILPESLTPDACQQLFDLCQRRCRTERRIGDPGGRSLAIAVSNGRLRLTNASETTGKLWEPSLRAIARGWPLAQCVPPQLRRGLEDSAAGHEGEGRLLSMIQALTGKDLTWQKRVWPTGLCNCSGKSSVADKAREVLAQGLLKWHLQDNVTLLDTFYMSWHKARGQWNFCDDNIAVWEKEIRQAAGDAWQPGNPANTFLETELQGKRYYVEVIVWRYLACGGTAIMDLDALEPSRFHKAFAGVELPVHYEWARFSTQPFTEKLTPLQELRRAATKLAEDIQICSSRGFTCSVCKAKGGVEREQVMSFDLTRGAGLLPEAEEITLQRPIDLPVCPLCQTRHCRACADACAARKAAAEAAEVRERATHKLNEEARDNKKRLRKTGALQPTAVQPDGPAEEAADHCAPEPMLSKKASRRREQKAKQRKAALRLENKNRKLRKQVERLKLTSDTTVQQSLEALDSIKALEAALSKENQEKRRRPVQPPQATELQKHLLENSLRGSRMRAEAAAFVAAYSGPGLAPADASFFSERLVQTVLHGRPHASGDAYDTFAMAAVFGDFADAFCSHEWAEPCLRVGRHVVISAAAVAEQASIP</sequence>
<feature type="compositionally biased region" description="Basic residues" evidence="1">
    <location>
        <begin position="413"/>
        <end position="428"/>
    </location>
</feature>
<evidence type="ECO:0000313" key="2">
    <source>
        <dbReference type="EMBL" id="CAK0872775.1"/>
    </source>
</evidence>
<organism evidence="2 3">
    <name type="scientific">Prorocentrum cordatum</name>
    <dbReference type="NCBI Taxonomy" id="2364126"/>
    <lineage>
        <taxon>Eukaryota</taxon>
        <taxon>Sar</taxon>
        <taxon>Alveolata</taxon>
        <taxon>Dinophyceae</taxon>
        <taxon>Prorocentrales</taxon>
        <taxon>Prorocentraceae</taxon>
        <taxon>Prorocentrum</taxon>
    </lineage>
</organism>
<keyword evidence="3" id="KW-1185">Reference proteome</keyword>
<dbReference type="EMBL" id="CAUYUJ010017199">
    <property type="protein sequence ID" value="CAK0872775.1"/>
    <property type="molecule type" value="Genomic_DNA"/>
</dbReference>
<name>A0ABN9VHT5_9DINO</name>
<feature type="region of interest" description="Disordered" evidence="1">
    <location>
        <begin position="365"/>
        <end position="436"/>
    </location>
</feature>
<evidence type="ECO:0000313" key="3">
    <source>
        <dbReference type="Proteomes" id="UP001189429"/>
    </source>
</evidence>
<reference evidence="2" key="1">
    <citation type="submission" date="2023-10" db="EMBL/GenBank/DDBJ databases">
        <authorList>
            <person name="Chen Y."/>
            <person name="Shah S."/>
            <person name="Dougan E. K."/>
            <person name="Thang M."/>
            <person name="Chan C."/>
        </authorList>
    </citation>
    <scope>NUCLEOTIDE SEQUENCE [LARGE SCALE GENOMIC DNA]</scope>
</reference>
<feature type="compositionally biased region" description="Basic and acidic residues" evidence="1">
    <location>
        <begin position="365"/>
        <end position="375"/>
    </location>
</feature>
<comment type="caution">
    <text evidence="2">The sequence shown here is derived from an EMBL/GenBank/DDBJ whole genome shotgun (WGS) entry which is preliminary data.</text>
</comment>
<protein>
    <submittedName>
        <fullName evidence="2">Uncharacterized protein</fullName>
    </submittedName>
</protein>
<evidence type="ECO:0000256" key="1">
    <source>
        <dbReference type="SAM" id="MobiDB-lite"/>
    </source>
</evidence>
<proteinExistence type="predicted"/>
<dbReference type="Proteomes" id="UP001189429">
    <property type="component" value="Unassembled WGS sequence"/>
</dbReference>
<gene>
    <name evidence="2" type="ORF">PCOR1329_LOCUS58142</name>
</gene>